<evidence type="ECO:0000313" key="9">
    <source>
        <dbReference type="EMBL" id="MBB3982867.1"/>
    </source>
</evidence>
<dbReference type="Pfam" id="PF01925">
    <property type="entry name" value="TauE"/>
    <property type="match status" value="1"/>
</dbReference>
<dbReference type="AlphaFoldDB" id="A0A7W6DHI3"/>
<organism evidence="9 10">
    <name type="scientific">Sphingobium fontiphilum</name>
    <dbReference type="NCBI Taxonomy" id="944425"/>
    <lineage>
        <taxon>Bacteria</taxon>
        <taxon>Pseudomonadati</taxon>
        <taxon>Pseudomonadota</taxon>
        <taxon>Alphaproteobacteria</taxon>
        <taxon>Sphingomonadales</taxon>
        <taxon>Sphingomonadaceae</taxon>
        <taxon>Sphingobium</taxon>
    </lineage>
</organism>
<reference evidence="9 10" key="1">
    <citation type="submission" date="2020-08" db="EMBL/GenBank/DDBJ databases">
        <title>Genomic Encyclopedia of Type Strains, Phase IV (KMG-IV): sequencing the most valuable type-strain genomes for metagenomic binning, comparative biology and taxonomic classification.</title>
        <authorList>
            <person name="Goeker M."/>
        </authorList>
    </citation>
    <scope>NUCLEOTIDE SEQUENCE [LARGE SCALE GENOMIC DNA]</scope>
    <source>
        <strain evidence="9 10">DSM 29348</strain>
    </source>
</reference>
<evidence type="ECO:0000256" key="4">
    <source>
        <dbReference type="ARBA" id="ARBA00022475"/>
    </source>
</evidence>
<proteinExistence type="inferred from homology"/>
<feature type="transmembrane region" description="Helical" evidence="8">
    <location>
        <begin position="170"/>
        <end position="192"/>
    </location>
</feature>
<feature type="transmembrane region" description="Helical" evidence="8">
    <location>
        <begin position="97"/>
        <end position="118"/>
    </location>
</feature>
<keyword evidence="10" id="KW-1185">Reference proteome</keyword>
<feature type="transmembrane region" description="Helical" evidence="8">
    <location>
        <begin position="7"/>
        <end position="32"/>
    </location>
</feature>
<comment type="subcellular location">
    <subcellularLocation>
        <location evidence="1 8">Cell membrane</location>
        <topology evidence="1 8">Multi-pass membrane protein</topology>
    </subcellularLocation>
</comment>
<feature type="transmembrane region" description="Helical" evidence="8">
    <location>
        <begin position="228"/>
        <end position="246"/>
    </location>
</feature>
<evidence type="ECO:0000256" key="7">
    <source>
        <dbReference type="ARBA" id="ARBA00023136"/>
    </source>
</evidence>
<comment type="similarity">
    <text evidence="2 8">Belongs to the 4-toluene sulfonate uptake permease (TSUP) (TC 2.A.102) family.</text>
</comment>
<dbReference type="InterPro" id="IPR052017">
    <property type="entry name" value="TSUP"/>
</dbReference>
<keyword evidence="7 8" id="KW-0472">Membrane</keyword>
<keyword evidence="3" id="KW-0813">Transport</keyword>
<evidence type="ECO:0000313" key="10">
    <source>
        <dbReference type="Proteomes" id="UP000552757"/>
    </source>
</evidence>
<accession>A0A7W6DHI3</accession>
<dbReference type="GO" id="GO:0005886">
    <property type="term" value="C:plasma membrane"/>
    <property type="evidence" value="ECO:0007669"/>
    <property type="project" value="UniProtKB-SubCell"/>
</dbReference>
<dbReference type="EMBL" id="JACIEB010000006">
    <property type="protein sequence ID" value="MBB3982867.1"/>
    <property type="molecule type" value="Genomic_DNA"/>
</dbReference>
<feature type="transmembrane region" description="Helical" evidence="8">
    <location>
        <begin position="204"/>
        <end position="222"/>
    </location>
</feature>
<comment type="caution">
    <text evidence="9">The sequence shown here is derived from an EMBL/GenBank/DDBJ whole genome shotgun (WGS) entry which is preliminary data.</text>
</comment>
<sequence>MIDWSAPVIALVIVATIIVGFAKGGFVGVGALPMPILALVMSPVTAAAILLPILIVQDAVGVWAFRRHWNRHIVAVMLPGAIIGIALGWLFAEKLPVGAILAVVGGISMLFGLWRLWIERGGRRVAASTSPGWVGTLFGVLTGFTSQVAHAGGPPFQMWVTPKKLPHLEFAGTNAILFAIINWAKVPAYWALGQFSAANLHVSAMLMPVAILSTFGGVWLVRRVNGRIFYTLVNVLLVLLGGKLVFDGLAG</sequence>
<dbReference type="Proteomes" id="UP000552757">
    <property type="component" value="Unassembled WGS sequence"/>
</dbReference>
<evidence type="ECO:0000256" key="1">
    <source>
        <dbReference type="ARBA" id="ARBA00004651"/>
    </source>
</evidence>
<gene>
    <name evidence="9" type="ORF">GGR44_002547</name>
</gene>
<evidence type="ECO:0000256" key="5">
    <source>
        <dbReference type="ARBA" id="ARBA00022692"/>
    </source>
</evidence>
<dbReference type="PANTHER" id="PTHR30269">
    <property type="entry name" value="TRANSMEMBRANE PROTEIN YFCA"/>
    <property type="match status" value="1"/>
</dbReference>
<feature type="transmembrane region" description="Helical" evidence="8">
    <location>
        <begin position="44"/>
        <end position="65"/>
    </location>
</feature>
<protein>
    <recommendedName>
        <fullName evidence="8">Probable membrane transporter protein</fullName>
    </recommendedName>
</protein>
<evidence type="ECO:0000256" key="6">
    <source>
        <dbReference type="ARBA" id="ARBA00022989"/>
    </source>
</evidence>
<dbReference type="PANTHER" id="PTHR30269:SF37">
    <property type="entry name" value="MEMBRANE TRANSPORTER PROTEIN"/>
    <property type="match status" value="1"/>
</dbReference>
<name>A0A7W6DHI3_9SPHN</name>
<dbReference type="RefSeq" id="WP_183955940.1">
    <property type="nucleotide sequence ID" value="NZ_JACIEB010000006.1"/>
</dbReference>
<dbReference type="InterPro" id="IPR002781">
    <property type="entry name" value="TM_pro_TauE-like"/>
</dbReference>
<keyword evidence="4 8" id="KW-1003">Cell membrane</keyword>
<evidence type="ECO:0000256" key="8">
    <source>
        <dbReference type="RuleBase" id="RU363041"/>
    </source>
</evidence>
<keyword evidence="6 8" id="KW-1133">Transmembrane helix</keyword>
<evidence type="ECO:0000256" key="3">
    <source>
        <dbReference type="ARBA" id="ARBA00022448"/>
    </source>
</evidence>
<evidence type="ECO:0000256" key="2">
    <source>
        <dbReference type="ARBA" id="ARBA00009142"/>
    </source>
</evidence>
<keyword evidence="5 8" id="KW-0812">Transmembrane</keyword>
<feature type="transmembrane region" description="Helical" evidence="8">
    <location>
        <begin position="72"/>
        <end position="91"/>
    </location>
</feature>